<evidence type="ECO:0000313" key="2">
    <source>
        <dbReference type="EMBL" id="MFC3206981.1"/>
    </source>
</evidence>
<reference evidence="3" key="1">
    <citation type="journal article" date="2019" name="Int. J. Syst. Evol. Microbiol.">
        <title>The Global Catalogue of Microorganisms (GCM) 10K type strain sequencing project: providing services to taxonomists for standard genome sequencing and annotation.</title>
        <authorList>
            <consortium name="The Broad Institute Genomics Platform"/>
            <consortium name="The Broad Institute Genome Sequencing Center for Infectious Disease"/>
            <person name="Wu L."/>
            <person name="Ma J."/>
        </authorList>
    </citation>
    <scope>NUCLEOTIDE SEQUENCE [LARGE SCALE GENOMIC DNA]</scope>
    <source>
        <strain evidence="3">KCTC 52165</strain>
    </source>
</reference>
<sequence>MGEQVSAGERVIDVRHIDPRHRHLVIMQLFENLPVGETLQLVADHDPKPLRFQLESRYGPQCAWAYLEEGPGSWRVRLRNIPARETSDV</sequence>
<dbReference type="InterPro" id="IPR018720">
    <property type="entry name" value="DUF2249"/>
</dbReference>
<evidence type="ECO:0000259" key="1">
    <source>
        <dbReference type="Pfam" id="PF10006"/>
    </source>
</evidence>
<dbReference type="Proteomes" id="UP001595583">
    <property type="component" value="Unassembled WGS sequence"/>
</dbReference>
<comment type="caution">
    <text evidence="2">The sequence shown here is derived from an EMBL/GenBank/DDBJ whole genome shotgun (WGS) entry which is preliminary data.</text>
</comment>
<proteinExistence type="predicted"/>
<feature type="domain" description="DUF2249" evidence="1">
    <location>
        <begin position="11"/>
        <end position="79"/>
    </location>
</feature>
<dbReference type="EMBL" id="JBHRTK010000012">
    <property type="protein sequence ID" value="MFC3206981.1"/>
    <property type="molecule type" value="Genomic_DNA"/>
</dbReference>
<organism evidence="2 3">
    <name type="scientific">Aquamicrobium soli</name>
    <dbReference type="NCBI Taxonomy" id="1811518"/>
    <lineage>
        <taxon>Bacteria</taxon>
        <taxon>Pseudomonadati</taxon>
        <taxon>Pseudomonadota</taxon>
        <taxon>Alphaproteobacteria</taxon>
        <taxon>Hyphomicrobiales</taxon>
        <taxon>Phyllobacteriaceae</taxon>
        <taxon>Aquamicrobium</taxon>
    </lineage>
</organism>
<gene>
    <name evidence="2" type="ORF">ACFOHJ_12215</name>
</gene>
<dbReference type="Pfam" id="PF10006">
    <property type="entry name" value="DUF2249"/>
    <property type="match status" value="1"/>
</dbReference>
<evidence type="ECO:0000313" key="3">
    <source>
        <dbReference type="Proteomes" id="UP001595583"/>
    </source>
</evidence>
<name>A0ABV7KD94_9HYPH</name>
<keyword evidence="3" id="KW-1185">Reference proteome</keyword>
<dbReference type="RefSeq" id="WP_378220775.1">
    <property type="nucleotide sequence ID" value="NZ_JBHRTK010000012.1"/>
</dbReference>
<accession>A0ABV7KD94</accession>
<protein>
    <submittedName>
        <fullName evidence="2">DUF2249 domain-containing protein</fullName>
    </submittedName>
</protein>